<protein>
    <recommendedName>
        <fullName evidence="3">Outer membrane protein beta-barrel domain-containing protein</fullName>
    </recommendedName>
</protein>
<evidence type="ECO:0008006" key="3">
    <source>
        <dbReference type="Google" id="ProtNLM"/>
    </source>
</evidence>
<sequence>MKNIFPIIAFISFISYSVQAQNIQLKSITEFNYSIGVPTGNLSDFISEVSPRGFSIAYKRAVAPNLYLGGEFGFNDFYEDFPYDTYTEGTASITGYQTRYNTSMPILLAADYIFQDNAKFKPYLGLGIGTIYNLREIDLGLFESSVDTWFFTIKPEAGIIFNINSYTGIKVGAKYYQTFDTKDIDAYSYFSFDIGFVLMHF</sequence>
<dbReference type="InterPro" id="IPR011250">
    <property type="entry name" value="OMP/PagP_B-barrel"/>
</dbReference>
<evidence type="ECO:0000313" key="2">
    <source>
        <dbReference type="Proteomes" id="UP000829517"/>
    </source>
</evidence>
<dbReference type="SUPFAM" id="SSF56925">
    <property type="entry name" value="OMPA-like"/>
    <property type="match status" value="1"/>
</dbReference>
<evidence type="ECO:0000313" key="1">
    <source>
        <dbReference type="EMBL" id="MCF8715971.1"/>
    </source>
</evidence>
<dbReference type="EMBL" id="JAETXX010000011">
    <property type="protein sequence ID" value="MCF8715971.1"/>
    <property type="molecule type" value="Genomic_DNA"/>
</dbReference>
<dbReference type="RefSeq" id="WP_236959936.1">
    <property type="nucleotide sequence ID" value="NZ_JAETXX010000011.1"/>
</dbReference>
<dbReference type="Proteomes" id="UP000829517">
    <property type="component" value="Unassembled WGS sequence"/>
</dbReference>
<comment type="caution">
    <text evidence="1">The sequence shown here is derived from an EMBL/GenBank/DDBJ whole genome shotgun (WGS) entry which is preliminary data.</text>
</comment>
<reference evidence="1 2" key="1">
    <citation type="submission" date="2021-01" db="EMBL/GenBank/DDBJ databases">
        <title>Genome sequencing of Joostella atrarenae M1-2 (= KCTC 23194).</title>
        <authorList>
            <person name="Zakaria M.R."/>
            <person name="Lam M.Q."/>
            <person name="Chong C.S."/>
        </authorList>
    </citation>
    <scope>NUCLEOTIDE SEQUENCE [LARGE SCALE GENOMIC DNA]</scope>
    <source>
        <strain evidence="1 2">M1-2</strain>
    </source>
</reference>
<keyword evidence="2" id="KW-1185">Reference proteome</keyword>
<gene>
    <name evidence="1" type="ORF">JM658_14130</name>
</gene>
<accession>A0ABS9J6C4</accession>
<organism evidence="1 2">
    <name type="scientific">Joostella atrarenae</name>
    <dbReference type="NCBI Taxonomy" id="679257"/>
    <lineage>
        <taxon>Bacteria</taxon>
        <taxon>Pseudomonadati</taxon>
        <taxon>Bacteroidota</taxon>
        <taxon>Flavobacteriia</taxon>
        <taxon>Flavobacteriales</taxon>
        <taxon>Flavobacteriaceae</taxon>
        <taxon>Joostella</taxon>
    </lineage>
</organism>
<name>A0ABS9J6C4_9FLAO</name>
<proteinExistence type="predicted"/>
<dbReference type="Gene3D" id="2.40.160.20">
    <property type="match status" value="1"/>
</dbReference>